<name>E0NR26_9BACT</name>
<keyword evidence="2" id="KW-1185">Reference proteome</keyword>
<dbReference type="AlphaFoldDB" id="E0NR26"/>
<protein>
    <submittedName>
        <fullName evidence="1">Uncharacterized protein</fullName>
    </submittedName>
</protein>
<reference evidence="1" key="1">
    <citation type="submission" date="2010-07" db="EMBL/GenBank/DDBJ databases">
        <authorList>
            <person name="Muzny D."/>
            <person name="Qin X."/>
            <person name="Deng J."/>
            <person name="Jiang H."/>
            <person name="Liu Y."/>
            <person name="Qu J."/>
            <person name="Song X.-Z."/>
            <person name="Zhang L."/>
            <person name="Thornton R."/>
            <person name="Coyle M."/>
            <person name="Francisco L."/>
            <person name="Jackson L."/>
            <person name="Javaid M."/>
            <person name="Korchina V."/>
            <person name="Kovar C."/>
            <person name="Mata R."/>
            <person name="Mathew T."/>
            <person name="Ngo R."/>
            <person name="Nguyen L."/>
            <person name="Nguyen N."/>
            <person name="Okwuonu G."/>
            <person name="Ongeri F."/>
            <person name="Pham C."/>
            <person name="Simmons D."/>
            <person name="Wilczek-Boney K."/>
            <person name="Hale W."/>
            <person name="Jakkamsetti A."/>
            <person name="Pham P."/>
            <person name="Ruth R."/>
            <person name="San Lucas F."/>
            <person name="Warren J."/>
            <person name="Zhang J."/>
            <person name="Zhao Z."/>
            <person name="Zhou C."/>
            <person name="Zhu D."/>
            <person name="Lee S."/>
            <person name="Bess C."/>
            <person name="Blankenburg K."/>
            <person name="Forbes L."/>
            <person name="Fu Q."/>
            <person name="Gubbala S."/>
            <person name="Hirani K."/>
            <person name="Jayaseelan J.C."/>
            <person name="Lara F."/>
            <person name="Munidasa M."/>
            <person name="Palculict T."/>
            <person name="Patil S."/>
            <person name="Pu L.-L."/>
            <person name="Saada N."/>
            <person name="Tang L."/>
            <person name="Weissenberger G."/>
            <person name="Zhu Y."/>
            <person name="Hemphill L."/>
            <person name="Shang Y."/>
            <person name="Youmans B."/>
            <person name="Ayvaz T."/>
            <person name="Ross M."/>
            <person name="Santibanez J."/>
            <person name="Aqrawi P."/>
            <person name="Gross S."/>
            <person name="Joshi V."/>
            <person name="Fowler G."/>
            <person name="Nazareth L."/>
            <person name="Reid J."/>
            <person name="Worley K."/>
            <person name="Petrosino J."/>
            <person name="Highlander S."/>
            <person name="Gibbs R."/>
        </authorList>
    </citation>
    <scope>NUCLEOTIDE SEQUENCE [LARGE SCALE GENOMIC DNA]</scope>
    <source>
        <strain evidence="1">DSM 16973</strain>
    </source>
</reference>
<gene>
    <name evidence="1" type="ORF">HMPREF0658_0627</name>
</gene>
<dbReference type="Proteomes" id="UP000004394">
    <property type="component" value="Unassembled WGS sequence"/>
</dbReference>
<sequence length="264" mass="29915">MNLKSMMQSLETMTDKEKIVKVLQESVKYLLTDYQLTVCGITFYPLEAECYLYRAGVFEDSYVHDNELQCNHYGEFYVHRTVRTAEKKYKMDNRVCLGVCLSPSDSFYYSTLIRSAVFDDGEKVFGPNNVLTALVRRINEQTHLIAPAFFTSSRHGSFEMSKVFPLIEGCTILFPINSEVDPRGASEVMFSSRVGLGDSNPYFRQLLLRAVTGGLGKEYAYKDKTTILLNVLKSKQLKGEQAAVEARRLFGSAPRKVLEALENS</sequence>
<accession>E0NR26</accession>
<evidence type="ECO:0000313" key="1">
    <source>
        <dbReference type="EMBL" id="EFM02546.1"/>
    </source>
</evidence>
<dbReference type="BioCyc" id="PMAR862515-HMP:GMOO-640-MONOMER"/>
<proteinExistence type="predicted"/>
<dbReference type="HOGENOM" id="CLU_1131833_0_0_10"/>
<dbReference type="EMBL" id="AEEI01000021">
    <property type="protein sequence ID" value="EFM02546.1"/>
    <property type="molecule type" value="Genomic_DNA"/>
</dbReference>
<organism evidence="1 2">
    <name type="scientific">Hoylesella marshii DSM 16973 = JCM 13450</name>
    <dbReference type="NCBI Taxonomy" id="862515"/>
    <lineage>
        <taxon>Bacteria</taxon>
        <taxon>Pseudomonadati</taxon>
        <taxon>Bacteroidota</taxon>
        <taxon>Bacteroidia</taxon>
        <taxon>Bacteroidales</taxon>
        <taxon>Prevotellaceae</taxon>
        <taxon>Hoylesella</taxon>
    </lineage>
</organism>
<dbReference type="STRING" id="862515.HMPREF0658_0627"/>
<dbReference type="RefSeq" id="WP_006948422.1">
    <property type="nucleotide sequence ID" value="NZ_BAJI01000001.1"/>
</dbReference>
<dbReference type="OrthoDB" id="1082290at2"/>
<evidence type="ECO:0000313" key="2">
    <source>
        <dbReference type="Proteomes" id="UP000004394"/>
    </source>
</evidence>
<comment type="caution">
    <text evidence="1">The sequence shown here is derived from an EMBL/GenBank/DDBJ whole genome shotgun (WGS) entry which is preliminary data.</text>
</comment>